<accession>A0A382TU07</accession>
<dbReference type="AlphaFoldDB" id="A0A382TU07"/>
<reference evidence="1" key="1">
    <citation type="submission" date="2018-05" db="EMBL/GenBank/DDBJ databases">
        <authorList>
            <person name="Lanie J.A."/>
            <person name="Ng W.-L."/>
            <person name="Kazmierczak K.M."/>
            <person name="Andrzejewski T.M."/>
            <person name="Davidsen T.M."/>
            <person name="Wayne K.J."/>
            <person name="Tettelin H."/>
            <person name="Glass J.I."/>
            <person name="Rusch D."/>
            <person name="Podicherti R."/>
            <person name="Tsui H.-C.T."/>
            <person name="Winkler M.E."/>
        </authorList>
    </citation>
    <scope>NUCLEOTIDE SEQUENCE</scope>
</reference>
<protein>
    <submittedName>
        <fullName evidence="1">Uncharacterized protein</fullName>
    </submittedName>
</protein>
<proteinExistence type="predicted"/>
<gene>
    <name evidence="1" type="ORF">METZ01_LOCUS378388</name>
</gene>
<sequence>MEVPTWIREQIVDAVIVAGAGGGWNYRLPIEAYTELAAGTTCKIVAQNLDGFR</sequence>
<dbReference type="EMBL" id="UINC01139156">
    <property type="protein sequence ID" value="SVD25534.1"/>
    <property type="molecule type" value="Genomic_DNA"/>
</dbReference>
<name>A0A382TU07_9ZZZZ</name>
<organism evidence="1">
    <name type="scientific">marine metagenome</name>
    <dbReference type="NCBI Taxonomy" id="408172"/>
    <lineage>
        <taxon>unclassified sequences</taxon>
        <taxon>metagenomes</taxon>
        <taxon>ecological metagenomes</taxon>
    </lineage>
</organism>
<evidence type="ECO:0000313" key="1">
    <source>
        <dbReference type="EMBL" id="SVD25534.1"/>
    </source>
</evidence>